<comment type="caution">
    <text evidence="10">The sequence shown here is derived from an EMBL/GenBank/DDBJ whole genome shotgun (WGS) entry which is preliminary data.</text>
</comment>
<keyword evidence="6 9" id="KW-1133">Transmembrane helix</keyword>
<organism evidence="10 11">
    <name type="scientific">Gilvimarinus gilvus</name>
    <dbReference type="NCBI Taxonomy" id="3058038"/>
    <lineage>
        <taxon>Bacteria</taxon>
        <taxon>Pseudomonadati</taxon>
        <taxon>Pseudomonadota</taxon>
        <taxon>Gammaproteobacteria</taxon>
        <taxon>Cellvibrionales</taxon>
        <taxon>Cellvibrionaceae</taxon>
        <taxon>Gilvimarinus</taxon>
    </lineage>
</organism>
<feature type="transmembrane region" description="Helical" evidence="9">
    <location>
        <begin position="115"/>
        <end position="132"/>
    </location>
</feature>
<proteinExistence type="inferred from homology"/>
<evidence type="ECO:0000256" key="7">
    <source>
        <dbReference type="ARBA" id="ARBA00023136"/>
    </source>
</evidence>
<evidence type="ECO:0000256" key="9">
    <source>
        <dbReference type="SAM" id="Phobius"/>
    </source>
</evidence>
<dbReference type="Proteomes" id="UP001273505">
    <property type="component" value="Unassembled WGS sequence"/>
</dbReference>
<comment type="subcellular location">
    <subcellularLocation>
        <location evidence="1">Cell inner membrane</location>
        <topology evidence="1">Multi-pass membrane protein</topology>
    </subcellularLocation>
</comment>
<comment type="similarity">
    <text evidence="8">Belongs to the TsuA/YedE (TC 9.B.102) family.</text>
</comment>
<feature type="transmembrane region" description="Helical" evidence="9">
    <location>
        <begin position="77"/>
        <end position="95"/>
    </location>
</feature>
<keyword evidence="11" id="KW-1185">Reference proteome</keyword>
<feature type="transmembrane region" description="Helical" evidence="9">
    <location>
        <begin position="7"/>
        <end position="26"/>
    </location>
</feature>
<evidence type="ECO:0000256" key="4">
    <source>
        <dbReference type="ARBA" id="ARBA00022519"/>
    </source>
</evidence>
<dbReference type="RefSeq" id="WP_302724026.1">
    <property type="nucleotide sequence ID" value="NZ_JAULRU010000731.1"/>
</dbReference>
<evidence type="ECO:0000256" key="5">
    <source>
        <dbReference type="ARBA" id="ARBA00022692"/>
    </source>
</evidence>
<dbReference type="InterPro" id="IPR007272">
    <property type="entry name" value="Sulf_transp_TsuA/YedE"/>
</dbReference>
<dbReference type="Pfam" id="PF04143">
    <property type="entry name" value="Sulf_transp"/>
    <property type="match status" value="1"/>
</dbReference>
<dbReference type="PANTHER" id="PTHR30574:SF1">
    <property type="entry name" value="SULPHUR TRANSPORT DOMAIN-CONTAINING PROTEIN"/>
    <property type="match status" value="1"/>
</dbReference>
<keyword evidence="5 9" id="KW-0812">Transmembrane</keyword>
<evidence type="ECO:0000256" key="1">
    <source>
        <dbReference type="ARBA" id="ARBA00004429"/>
    </source>
</evidence>
<keyword evidence="2" id="KW-0813">Transport</keyword>
<gene>
    <name evidence="10" type="ORF">SCD92_05330</name>
</gene>
<evidence type="ECO:0000256" key="8">
    <source>
        <dbReference type="ARBA" id="ARBA00035655"/>
    </source>
</evidence>
<reference evidence="10 11" key="1">
    <citation type="submission" date="2023-11" db="EMBL/GenBank/DDBJ databases">
        <title>Gilvimarinus fulvus sp. nov., isolated from the surface of Kelp.</title>
        <authorList>
            <person name="Sun Y.Y."/>
            <person name="Gong Y."/>
            <person name="Du Z.J."/>
        </authorList>
    </citation>
    <scope>NUCLEOTIDE SEQUENCE [LARGE SCALE GENOMIC DNA]</scope>
    <source>
        <strain evidence="10 11">SDUM040013</strain>
    </source>
</reference>
<dbReference type="PANTHER" id="PTHR30574">
    <property type="entry name" value="INNER MEMBRANE PROTEIN YEDE"/>
    <property type="match status" value="1"/>
</dbReference>
<feature type="transmembrane region" description="Helical" evidence="9">
    <location>
        <begin position="46"/>
        <end position="65"/>
    </location>
</feature>
<evidence type="ECO:0000256" key="6">
    <source>
        <dbReference type="ARBA" id="ARBA00022989"/>
    </source>
</evidence>
<evidence type="ECO:0000313" key="10">
    <source>
        <dbReference type="EMBL" id="MDX6848772.1"/>
    </source>
</evidence>
<dbReference type="EMBL" id="JAXAFO010000006">
    <property type="protein sequence ID" value="MDX6848772.1"/>
    <property type="molecule type" value="Genomic_DNA"/>
</dbReference>
<evidence type="ECO:0000256" key="3">
    <source>
        <dbReference type="ARBA" id="ARBA00022475"/>
    </source>
</evidence>
<sequence length="136" mass="14039">MTQFLPALAGGLLIGASAVGLLYWLGRIAGISGILWGALSGAADNLWRWVFVAGLLGGAWLFHALSGVHYPAPSQLPMWQAILGGLVVGIGVKLGSGCTSGHGVCGIGRLSPRSIVATMLFMSTGIATVYLIRHIL</sequence>
<evidence type="ECO:0000313" key="11">
    <source>
        <dbReference type="Proteomes" id="UP001273505"/>
    </source>
</evidence>
<accession>A0ABU4RV84</accession>
<evidence type="ECO:0000256" key="2">
    <source>
        <dbReference type="ARBA" id="ARBA00022448"/>
    </source>
</evidence>
<keyword evidence="4" id="KW-0997">Cell inner membrane</keyword>
<keyword evidence="3" id="KW-1003">Cell membrane</keyword>
<protein>
    <submittedName>
        <fullName evidence="10">YeeE/YedE family protein</fullName>
    </submittedName>
</protein>
<name>A0ABU4RV84_9GAMM</name>
<keyword evidence="7 9" id="KW-0472">Membrane</keyword>